<dbReference type="CDD" id="cd00609">
    <property type="entry name" value="AAT_like"/>
    <property type="match status" value="1"/>
</dbReference>
<dbReference type="Gene3D" id="3.40.640.10">
    <property type="entry name" value="Type I PLP-dependent aspartate aminotransferase-like (Major domain)"/>
    <property type="match status" value="1"/>
</dbReference>
<keyword evidence="5" id="KW-0804">Transcription</keyword>
<dbReference type="Pfam" id="PF00392">
    <property type="entry name" value="GntR"/>
    <property type="match status" value="1"/>
</dbReference>
<evidence type="ECO:0000256" key="2">
    <source>
        <dbReference type="ARBA" id="ARBA00022898"/>
    </source>
</evidence>
<dbReference type="InterPro" id="IPR004839">
    <property type="entry name" value="Aminotransferase_I/II_large"/>
</dbReference>
<keyword evidence="7" id="KW-0808">Transferase</keyword>
<comment type="similarity">
    <text evidence="1">In the C-terminal section; belongs to the class-I pyridoxal-phosphate-dependent aminotransferase family.</text>
</comment>
<dbReference type="RefSeq" id="WP_103881186.1">
    <property type="nucleotide sequence ID" value="NZ_FNVG01000015.1"/>
</dbReference>
<keyword evidence="3" id="KW-0805">Transcription regulation</keyword>
<dbReference type="Gene3D" id="1.10.10.10">
    <property type="entry name" value="Winged helix-like DNA-binding domain superfamily/Winged helix DNA-binding domain"/>
    <property type="match status" value="1"/>
</dbReference>
<evidence type="ECO:0000256" key="1">
    <source>
        <dbReference type="ARBA" id="ARBA00005384"/>
    </source>
</evidence>
<dbReference type="InterPro" id="IPR036390">
    <property type="entry name" value="WH_DNA-bd_sf"/>
</dbReference>
<dbReference type="SUPFAM" id="SSF53383">
    <property type="entry name" value="PLP-dependent transferases"/>
    <property type="match status" value="1"/>
</dbReference>
<dbReference type="GO" id="GO:0003677">
    <property type="term" value="F:DNA binding"/>
    <property type="evidence" value="ECO:0007669"/>
    <property type="project" value="UniProtKB-KW"/>
</dbReference>
<sequence length="495" mass="56267">MKTDHLMHIQFTPDRSLQEQIREHVIDNIQRGVFGDSALPSCRKMASMLRVSRNTVVLVYERLVDEGYLYSQERSGYYATEEARKKCDISVGVQQAATHLPNVKPALFWRKRVKTDLDKQRNVVKAADWQQYPYPFLFAQPEHSLFPLAHWRECGRLAQRSSVIKDWISDSVDCDDPMLVKQLQVNVLSKRGISAKPEEILITVGTQNSLYLLADLLVEKGTKVGLEDPGYPDARNIFSYHGADIEPLRVDPQGVKVSSQMAGCDYVYTTPSHQVPTNVTMSMDRRQKLLDSAEKNDFIIIEDDFESEVNVVSQPSPALKSLDSNGRVIYVGSLSKSLSPGLRIGFMVADANLISEVRKLRRLMYRHPPSNNQRTCALFISLGHYDTYVRKLKNSYKEKWTLIRQLLEQHMPQCVTDETLGGSSFWLRLPEGMKAGEFAQRAQKVGVLIEPGDVHFMHPERESFSYIRMGFSAIDINMIPAGIEKLATLLEPDGW</sequence>
<accession>A0A1H6AFZ8</accession>
<keyword evidence="2" id="KW-0663">Pyridoxal phosphate</keyword>
<organism evidence="7 8">
    <name type="scientific">Vibrio hangzhouensis</name>
    <dbReference type="NCBI Taxonomy" id="462991"/>
    <lineage>
        <taxon>Bacteria</taxon>
        <taxon>Pseudomonadati</taxon>
        <taxon>Pseudomonadota</taxon>
        <taxon>Gammaproteobacteria</taxon>
        <taxon>Vibrionales</taxon>
        <taxon>Vibrionaceae</taxon>
        <taxon>Vibrio</taxon>
    </lineage>
</organism>
<evidence type="ECO:0000313" key="7">
    <source>
        <dbReference type="EMBL" id="SEG47170.1"/>
    </source>
</evidence>
<dbReference type="SMART" id="SM00345">
    <property type="entry name" value="HTH_GNTR"/>
    <property type="match status" value="1"/>
</dbReference>
<evidence type="ECO:0000256" key="3">
    <source>
        <dbReference type="ARBA" id="ARBA00023015"/>
    </source>
</evidence>
<keyword evidence="8" id="KW-1185">Reference proteome</keyword>
<protein>
    <submittedName>
        <fullName evidence="7">GntR family transcriptional regulator / MocR family aminotransferase</fullName>
    </submittedName>
</protein>
<dbReference type="PANTHER" id="PTHR46577:SF1">
    <property type="entry name" value="HTH-TYPE TRANSCRIPTIONAL REGULATORY PROTEIN GABR"/>
    <property type="match status" value="1"/>
</dbReference>
<dbReference type="InterPro" id="IPR015421">
    <property type="entry name" value="PyrdxlP-dep_Trfase_major"/>
</dbReference>
<dbReference type="GO" id="GO:0008483">
    <property type="term" value="F:transaminase activity"/>
    <property type="evidence" value="ECO:0007669"/>
    <property type="project" value="UniProtKB-KW"/>
</dbReference>
<dbReference type="Proteomes" id="UP000236721">
    <property type="component" value="Unassembled WGS sequence"/>
</dbReference>
<dbReference type="PROSITE" id="PS50949">
    <property type="entry name" value="HTH_GNTR"/>
    <property type="match status" value="1"/>
</dbReference>
<proteinExistence type="inferred from homology"/>
<dbReference type="GO" id="GO:0003700">
    <property type="term" value="F:DNA-binding transcription factor activity"/>
    <property type="evidence" value="ECO:0007669"/>
    <property type="project" value="InterPro"/>
</dbReference>
<evidence type="ECO:0000259" key="6">
    <source>
        <dbReference type="PROSITE" id="PS50949"/>
    </source>
</evidence>
<keyword evidence="7" id="KW-0032">Aminotransferase</keyword>
<dbReference type="PANTHER" id="PTHR46577">
    <property type="entry name" value="HTH-TYPE TRANSCRIPTIONAL REGULATORY PROTEIN GABR"/>
    <property type="match status" value="1"/>
</dbReference>
<dbReference type="SUPFAM" id="SSF46785">
    <property type="entry name" value="Winged helix' DNA-binding domain"/>
    <property type="match status" value="1"/>
</dbReference>
<dbReference type="AlphaFoldDB" id="A0A1H6AFZ8"/>
<feature type="domain" description="HTH gntR-type" evidence="6">
    <location>
        <begin position="15"/>
        <end position="82"/>
    </location>
</feature>
<dbReference type="InterPro" id="IPR051446">
    <property type="entry name" value="HTH_trans_reg/aminotransferase"/>
</dbReference>
<keyword evidence="4" id="KW-0238">DNA-binding</keyword>
<reference evidence="8" key="1">
    <citation type="submission" date="2016-10" db="EMBL/GenBank/DDBJ databases">
        <authorList>
            <person name="Varghese N."/>
            <person name="Submissions S."/>
        </authorList>
    </citation>
    <scope>NUCLEOTIDE SEQUENCE [LARGE SCALE GENOMIC DNA]</scope>
    <source>
        <strain evidence="8">CGMCC 1.7062</strain>
    </source>
</reference>
<dbReference type="GO" id="GO:0030170">
    <property type="term" value="F:pyridoxal phosphate binding"/>
    <property type="evidence" value="ECO:0007669"/>
    <property type="project" value="InterPro"/>
</dbReference>
<dbReference type="EMBL" id="FNVG01000015">
    <property type="protein sequence ID" value="SEG47170.1"/>
    <property type="molecule type" value="Genomic_DNA"/>
</dbReference>
<dbReference type="InterPro" id="IPR015424">
    <property type="entry name" value="PyrdxlP-dep_Trfase"/>
</dbReference>
<evidence type="ECO:0000256" key="5">
    <source>
        <dbReference type="ARBA" id="ARBA00023163"/>
    </source>
</evidence>
<evidence type="ECO:0000256" key="4">
    <source>
        <dbReference type="ARBA" id="ARBA00023125"/>
    </source>
</evidence>
<dbReference type="OrthoDB" id="9808770at2"/>
<dbReference type="CDD" id="cd07377">
    <property type="entry name" value="WHTH_GntR"/>
    <property type="match status" value="1"/>
</dbReference>
<gene>
    <name evidence="7" type="ORF">SAMN04488244_11548</name>
</gene>
<dbReference type="Pfam" id="PF00155">
    <property type="entry name" value="Aminotran_1_2"/>
    <property type="match status" value="1"/>
</dbReference>
<dbReference type="InterPro" id="IPR036388">
    <property type="entry name" value="WH-like_DNA-bd_sf"/>
</dbReference>
<evidence type="ECO:0000313" key="8">
    <source>
        <dbReference type="Proteomes" id="UP000236721"/>
    </source>
</evidence>
<dbReference type="InterPro" id="IPR000524">
    <property type="entry name" value="Tscrpt_reg_HTH_GntR"/>
</dbReference>
<name>A0A1H6AFZ8_9VIBR</name>